<dbReference type="Proteomes" id="UP000193689">
    <property type="component" value="Unassembled WGS sequence"/>
</dbReference>
<dbReference type="OrthoDB" id="1658288at2759"/>
<protein>
    <submittedName>
        <fullName evidence="1">Uncharacterized protein</fullName>
    </submittedName>
</protein>
<accession>A0A1Y2DL96</accession>
<comment type="caution">
    <text evidence="1">The sequence shown here is derived from an EMBL/GenBank/DDBJ whole genome shotgun (WGS) entry which is preliminary data.</text>
</comment>
<dbReference type="EMBL" id="MCFJ01000012">
    <property type="protein sequence ID" value="ORY59934.1"/>
    <property type="molecule type" value="Genomic_DNA"/>
</dbReference>
<dbReference type="RefSeq" id="XP_040712368.1">
    <property type="nucleotide sequence ID" value="XM_040856578.1"/>
</dbReference>
<reference evidence="1 2" key="1">
    <citation type="submission" date="2016-07" db="EMBL/GenBank/DDBJ databases">
        <title>Pervasive Adenine N6-methylation of Active Genes in Fungi.</title>
        <authorList>
            <consortium name="DOE Joint Genome Institute"/>
            <person name="Mondo S.J."/>
            <person name="Dannebaum R.O."/>
            <person name="Kuo R.C."/>
            <person name="Labutti K."/>
            <person name="Haridas S."/>
            <person name="Kuo A."/>
            <person name="Salamov A."/>
            <person name="Ahrendt S.R."/>
            <person name="Lipzen A."/>
            <person name="Sullivan W."/>
            <person name="Andreopoulos W.B."/>
            <person name="Clum A."/>
            <person name="Lindquist E."/>
            <person name="Daum C."/>
            <person name="Ramamoorthy G.K."/>
            <person name="Gryganskyi A."/>
            <person name="Culley D."/>
            <person name="Magnuson J.K."/>
            <person name="James T.Y."/>
            <person name="O'Malley M.A."/>
            <person name="Stajich J.E."/>
            <person name="Spatafora J.W."/>
            <person name="Visel A."/>
            <person name="Grigoriev I.V."/>
        </authorList>
    </citation>
    <scope>NUCLEOTIDE SEQUENCE [LARGE SCALE GENOMIC DNA]</scope>
    <source>
        <strain evidence="1 2">CBS 129021</strain>
    </source>
</reference>
<gene>
    <name evidence="1" type="ORF">BCR38DRAFT_350598</name>
</gene>
<evidence type="ECO:0000313" key="1">
    <source>
        <dbReference type="EMBL" id="ORY59934.1"/>
    </source>
</evidence>
<proteinExistence type="predicted"/>
<sequence>MSKRSTTTSTYLQYCLESNEKQIKLLNAGFEDRRRYSRGTSPIATTWLISFQHLERTYPLAVEYLKLICFLAEKDIPTSLLPHGEDQEGEDEAVGVLRGHAFISVREQGDAFDVHRLIRFDVTKYGEAERMYQVALQLKSRVLGPTHSSTSLTSRNISNSGRFRTSLMIQGFAI</sequence>
<evidence type="ECO:0000313" key="2">
    <source>
        <dbReference type="Proteomes" id="UP000193689"/>
    </source>
</evidence>
<keyword evidence="2" id="KW-1185">Reference proteome</keyword>
<organism evidence="1 2">
    <name type="scientific">Pseudomassariella vexata</name>
    <dbReference type="NCBI Taxonomy" id="1141098"/>
    <lineage>
        <taxon>Eukaryota</taxon>
        <taxon>Fungi</taxon>
        <taxon>Dikarya</taxon>
        <taxon>Ascomycota</taxon>
        <taxon>Pezizomycotina</taxon>
        <taxon>Sordariomycetes</taxon>
        <taxon>Xylariomycetidae</taxon>
        <taxon>Amphisphaeriales</taxon>
        <taxon>Pseudomassariaceae</taxon>
        <taxon>Pseudomassariella</taxon>
    </lineage>
</organism>
<name>A0A1Y2DL96_9PEZI</name>
<dbReference type="AlphaFoldDB" id="A0A1Y2DL96"/>
<dbReference type="STRING" id="1141098.A0A1Y2DL96"/>
<dbReference type="InParanoid" id="A0A1Y2DL96"/>
<dbReference type="GeneID" id="63772790"/>